<feature type="transmembrane region" description="Helical" evidence="1">
    <location>
        <begin position="125"/>
        <end position="141"/>
    </location>
</feature>
<organism evidence="2 3">
    <name type="scientific">Knipowitschia caucasica</name>
    <name type="common">Caucasian dwarf goby</name>
    <name type="synonym">Pomatoschistus caucasicus</name>
    <dbReference type="NCBI Taxonomy" id="637954"/>
    <lineage>
        <taxon>Eukaryota</taxon>
        <taxon>Metazoa</taxon>
        <taxon>Chordata</taxon>
        <taxon>Craniata</taxon>
        <taxon>Vertebrata</taxon>
        <taxon>Euteleostomi</taxon>
        <taxon>Actinopterygii</taxon>
        <taxon>Neopterygii</taxon>
        <taxon>Teleostei</taxon>
        <taxon>Neoteleostei</taxon>
        <taxon>Acanthomorphata</taxon>
        <taxon>Gobiaria</taxon>
        <taxon>Gobiiformes</taxon>
        <taxon>Gobioidei</taxon>
        <taxon>Gobiidae</taxon>
        <taxon>Gobiinae</taxon>
        <taxon>Knipowitschia</taxon>
    </lineage>
</organism>
<keyword evidence="1" id="KW-0812">Transmembrane</keyword>
<evidence type="ECO:0000256" key="1">
    <source>
        <dbReference type="SAM" id="Phobius"/>
    </source>
</evidence>
<sequence length="174" mass="19319">MDSPPEDAARPQRVALYSAITLFNFIWWMILLAAIGFGALHLGSCPVEPLIPVYMMVLGSVTLMSLTLVYTNSIWGDGAVFKAAASCVSLLYLFDLCWFIAGSVWVYSVYPPDNSPDSTNYCSRPFYLFAFIVTTVIWWSSESQEEPQGKTQGMQGKKLILGDGQELTEVKCFS</sequence>
<evidence type="ECO:0000313" key="2">
    <source>
        <dbReference type="EMBL" id="CAL1584836.1"/>
    </source>
</evidence>
<dbReference type="Proteomes" id="UP001497482">
    <property type="component" value="Chromosome 16"/>
</dbReference>
<feature type="transmembrane region" description="Helical" evidence="1">
    <location>
        <begin position="14"/>
        <end position="39"/>
    </location>
</feature>
<dbReference type="AlphaFoldDB" id="A0AAV2K4G5"/>
<keyword evidence="3" id="KW-1185">Reference proteome</keyword>
<keyword evidence="1" id="KW-0472">Membrane</keyword>
<reference evidence="2 3" key="1">
    <citation type="submission" date="2024-04" db="EMBL/GenBank/DDBJ databases">
        <authorList>
            <person name="Waldvogel A.-M."/>
            <person name="Schoenle A."/>
        </authorList>
    </citation>
    <scope>NUCLEOTIDE SEQUENCE [LARGE SCALE GENOMIC DNA]</scope>
</reference>
<protein>
    <recommendedName>
        <fullName evidence="4">MARVEL domain-containing protein</fullName>
    </recommendedName>
</protein>
<dbReference type="PANTHER" id="PTHR33444:SF10">
    <property type="entry name" value="NOVEL PROTEIN"/>
    <property type="match status" value="1"/>
</dbReference>
<feature type="transmembrane region" description="Helical" evidence="1">
    <location>
        <begin position="83"/>
        <end position="105"/>
    </location>
</feature>
<dbReference type="EMBL" id="OZ035838">
    <property type="protein sequence ID" value="CAL1584836.1"/>
    <property type="molecule type" value="Genomic_DNA"/>
</dbReference>
<dbReference type="PANTHER" id="PTHR33444">
    <property type="entry name" value="SI:DKEY-19B23.12-RELATED"/>
    <property type="match status" value="1"/>
</dbReference>
<feature type="transmembrane region" description="Helical" evidence="1">
    <location>
        <begin position="51"/>
        <end position="71"/>
    </location>
</feature>
<accession>A0AAV2K4G5</accession>
<proteinExistence type="predicted"/>
<keyword evidence="1" id="KW-1133">Transmembrane helix</keyword>
<evidence type="ECO:0000313" key="3">
    <source>
        <dbReference type="Proteomes" id="UP001497482"/>
    </source>
</evidence>
<dbReference type="InterPro" id="IPR040350">
    <property type="entry name" value="TMEM272"/>
</dbReference>
<gene>
    <name evidence="2" type="ORF">KC01_LOCUS15106</name>
</gene>
<name>A0AAV2K4G5_KNICA</name>
<evidence type="ECO:0008006" key="4">
    <source>
        <dbReference type="Google" id="ProtNLM"/>
    </source>
</evidence>